<proteinExistence type="predicted"/>
<sequence>MLGRLPTARPAPVRLHLLGRPPTGPLGRLAASFPWAASGWRPPRWADWRSPWPAPPIGAGSTGSHARSGAPRGRLPAVAMRAAGCNSHSQLPASMQDGRLQLSIIHATTSREDQASGQLTKATYDPASSFSHPRMRSIRIHSIEMLCYEPPLFSYPVAYAVTIPRHLAPTVGPAVAPTGVRLTGPFLIIITTAAFIAAGFAALLGQGLVSTAASAAAGIAARFGRNSIIFTTSAALAVASFFTRDAPPPRPSPTKPGGLAPGKPLRARLAAAAPSLPPDRRAASSMQSQATHACTHELRRTM</sequence>
<evidence type="ECO:0000256" key="2">
    <source>
        <dbReference type="SAM" id="Phobius"/>
    </source>
</evidence>
<comment type="caution">
    <text evidence="3">The sequence shown here is derived from an EMBL/GenBank/DDBJ whole genome shotgun (WGS) entry which is preliminary data.</text>
</comment>
<organism evidence="3 4">
    <name type="scientific">Lolium multiflorum</name>
    <name type="common">Italian ryegrass</name>
    <name type="synonym">Lolium perenne subsp. multiflorum</name>
    <dbReference type="NCBI Taxonomy" id="4521"/>
    <lineage>
        <taxon>Eukaryota</taxon>
        <taxon>Viridiplantae</taxon>
        <taxon>Streptophyta</taxon>
        <taxon>Embryophyta</taxon>
        <taxon>Tracheophyta</taxon>
        <taxon>Spermatophyta</taxon>
        <taxon>Magnoliopsida</taxon>
        <taxon>Liliopsida</taxon>
        <taxon>Poales</taxon>
        <taxon>Poaceae</taxon>
        <taxon>BOP clade</taxon>
        <taxon>Pooideae</taxon>
        <taxon>Poodae</taxon>
        <taxon>Poeae</taxon>
        <taxon>Poeae Chloroplast Group 2 (Poeae type)</taxon>
        <taxon>Loliodinae</taxon>
        <taxon>Loliinae</taxon>
        <taxon>Lolium</taxon>
    </lineage>
</organism>
<keyword evidence="2" id="KW-1133">Transmembrane helix</keyword>
<evidence type="ECO:0000313" key="4">
    <source>
        <dbReference type="Proteomes" id="UP001231189"/>
    </source>
</evidence>
<dbReference type="AlphaFoldDB" id="A0AAD8R207"/>
<dbReference type="EMBL" id="JAUUTY010000007">
    <property type="protein sequence ID" value="KAK1612357.1"/>
    <property type="molecule type" value="Genomic_DNA"/>
</dbReference>
<keyword evidence="2" id="KW-0472">Membrane</keyword>
<gene>
    <name evidence="3" type="ORF">QYE76_036030</name>
</gene>
<name>A0AAD8R207_LOLMU</name>
<evidence type="ECO:0000313" key="3">
    <source>
        <dbReference type="EMBL" id="KAK1612357.1"/>
    </source>
</evidence>
<keyword evidence="4" id="KW-1185">Reference proteome</keyword>
<feature type="transmembrane region" description="Helical" evidence="2">
    <location>
        <begin position="186"/>
        <end position="203"/>
    </location>
</feature>
<reference evidence="3" key="1">
    <citation type="submission" date="2023-07" db="EMBL/GenBank/DDBJ databases">
        <title>A chromosome-level genome assembly of Lolium multiflorum.</title>
        <authorList>
            <person name="Chen Y."/>
            <person name="Copetti D."/>
            <person name="Kolliker R."/>
            <person name="Studer B."/>
        </authorList>
    </citation>
    <scope>NUCLEOTIDE SEQUENCE</scope>
    <source>
        <strain evidence="3">02402/16</strain>
        <tissue evidence="3">Leaf</tissue>
    </source>
</reference>
<feature type="region of interest" description="Disordered" evidence="1">
    <location>
        <begin position="277"/>
        <end position="302"/>
    </location>
</feature>
<protein>
    <submittedName>
        <fullName evidence="3">Uncharacterized protein</fullName>
    </submittedName>
</protein>
<accession>A0AAD8R207</accession>
<dbReference type="Proteomes" id="UP001231189">
    <property type="component" value="Unassembled WGS sequence"/>
</dbReference>
<keyword evidence="2" id="KW-0812">Transmembrane</keyword>
<evidence type="ECO:0000256" key="1">
    <source>
        <dbReference type="SAM" id="MobiDB-lite"/>
    </source>
</evidence>